<evidence type="ECO:0000313" key="2">
    <source>
        <dbReference type="RefSeq" id="XP_075084803.1"/>
    </source>
</evidence>
<name>A0AC58SIJ8_TOBAC</name>
<proteinExistence type="predicted"/>
<organism evidence="1 2">
    <name type="scientific">Nicotiana tabacum</name>
    <name type="common">Common tobacco</name>
    <dbReference type="NCBI Taxonomy" id="4097"/>
    <lineage>
        <taxon>Eukaryota</taxon>
        <taxon>Viridiplantae</taxon>
        <taxon>Streptophyta</taxon>
        <taxon>Embryophyta</taxon>
        <taxon>Tracheophyta</taxon>
        <taxon>Spermatophyta</taxon>
        <taxon>Magnoliopsida</taxon>
        <taxon>eudicotyledons</taxon>
        <taxon>Gunneridae</taxon>
        <taxon>Pentapetalae</taxon>
        <taxon>asterids</taxon>
        <taxon>lamiids</taxon>
        <taxon>Solanales</taxon>
        <taxon>Solanaceae</taxon>
        <taxon>Nicotianoideae</taxon>
        <taxon>Nicotianeae</taxon>
        <taxon>Nicotiana</taxon>
    </lineage>
</organism>
<keyword evidence="1" id="KW-1185">Reference proteome</keyword>
<sequence length="214" mass="24949">MAFFLGNRYDMLTTNIAESLNAMLKDQRDFLIIGLFNHIIRKFEEKFYERRNKMKNILNLLVPYAEKKIRSNMVVCDALLVHQLVNNQFRIVGHSKDAVVNLDLNTCSCCQFDLEKIPCRHAMTALKLSFGYGYSSSIYDNSSMFYKVSTYLAAYERTIHTIPRKEKWVESDKIQSTKILLPDVEPTKGRRKTKRWPSILEPSSYGNRKKGKTM</sequence>
<reference evidence="1" key="1">
    <citation type="journal article" date="2014" name="Nat. Commun.">
        <title>The tobacco genome sequence and its comparison with those of tomato and potato.</title>
        <authorList>
            <person name="Sierro N."/>
            <person name="Battey J.N."/>
            <person name="Ouadi S."/>
            <person name="Bakaher N."/>
            <person name="Bovet L."/>
            <person name="Willig A."/>
            <person name="Goepfert S."/>
            <person name="Peitsch M.C."/>
            <person name="Ivanov N.V."/>
        </authorList>
    </citation>
    <scope>NUCLEOTIDE SEQUENCE [LARGE SCALE GENOMIC DNA]</scope>
</reference>
<protein>
    <submittedName>
        <fullName evidence="2">Uncharacterized protein LOC142168048</fullName>
    </submittedName>
</protein>
<accession>A0AC58SIJ8</accession>
<dbReference type="RefSeq" id="XP_075084803.1">
    <property type="nucleotide sequence ID" value="XM_075228702.1"/>
</dbReference>
<reference evidence="2" key="2">
    <citation type="submission" date="2025-08" db="UniProtKB">
        <authorList>
            <consortium name="RefSeq"/>
        </authorList>
    </citation>
    <scope>IDENTIFICATION</scope>
    <source>
        <tissue evidence="2">Leaf</tissue>
    </source>
</reference>
<gene>
    <name evidence="2" type="primary">LOC142168048</name>
</gene>
<evidence type="ECO:0000313" key="1">
    <source>
        <dbReference type="Proteomes" id="UP000790787"/>
    </source>
</evidence>
<dbReference type="Proteomes" id="UP000790787">
    <property type="component" value="Chromosome 13"/>
</dbReference>